<comment type="caution">
    <text evidence="1">The sequence shown here is derived from an EMBL/GenBank/DDBJ whole genome shotgun (WGS) entry which is preliminary data.</text>
</comment>
<accession>A0A4C2ABJ2</accession>
<reference evidence="1 2" key="1">
    <citation type="journal article" date="2019" name="Commun. Biol.">
        <title>The bagworm genome reveals a unique fibroin gene that provides high tensile strength.</title>
        <authorList>
            <person name="Kono N."/>
            <person name="Nakamura H."/>
            <person name="Ohtoshi R."/>
            <person name="Tomita M."/>
            <person name="Numata K."/>
            <person name="Arakawa K."/>
        </authorList>
    </citation>
    <scope>NUCLEOTIDE SEQUENCE [LARGE SCALE GENOMIC DNA]</scope>
</reference>
<evidence type="ECO:0000313" key="1">
    <source>
        <dbReference type="EMBL" id="GBP97470.1"/>
    </source>
</evidence>
<dbReference type="AlphaFoldDB" id="A0A4C2ABJ2"/>
<gene>
    <name evidence="1" type="ORF">EVAR_40008_1</name>
</gene>
<dbReference type="Proteomes" id="UP000299102">
    <property type="component" value="Unassembled WGS sequence"/>
</dbReference>
<sequence length="233" mass="25965">MIPSLYQKSQLTVRQSVDNRAIEGINTNGATEIYNNFIELCKVCLSVGLRILTPGVNFHIVESRTTVGHGFWTSTRTKTTTRKVLLLGRLDLVRVVNLVIGCRRAKILLRGNLNRRSMFRGGGLHVESVQLPKQKTKNRSGAYRTVLNKLREIHLTGAVPSRRRAASSVKRLCAPGGRSLGGQAIDSRQSTCRSVLTASDEVFFFSHAPLEVFSSWTSKRIRLESFPENPEMG</sequence>
<protein>
    <submittedName>
        <fullName evidence="1">Uncharacterized protein</fullName>
    </submittedName>
</protein>
<dbReference type="EMBL" id="BGZK01002940">
    <property type="protein sequence ID" value="GBP97470.1"/>
    <property type="molecule type" value="Genomic_DNA"/>
</dbReference>
<keyword evidence="2" id="KW-1185">Reference proteome</keyword>
<name>A0A4C2ABJ2_EUMVA</name>
<proteinExistence type="predicted"/>
<evidence type="ECO:0000313" key="2">
    <source>
        <dbReference type="Proteomes" id="UP000299102"/>
    </source>
</evidence>
<organism evidence="1 2">
    <name type="scientific">Eumeta variegata</name>
    <name type="common">Bagworm moth</name>
    <name type="synonym">Eumeta japonica</name>
    <dbReference type="NCBI Taxonomy" id="151549"/>
    <lineage>
        <taxon>Eukaryota</taxon>
        <taxon>Metazoa</taxon>
        <taxon>Ecdysozoa</taxon>
        <taxon>Arthropoda</taxon>
        <taxon>Hexapoda</taxon>
        <taxon>Insecta</taxon>
        <taxon>Pterygota</taxon>
        <taxon>Neoptera</taxon>
        <taxon>Endopterygota</taxon>
        <taxon>Lepidoptera</taxon>
        <taxon>Glossata</taxon>
        <taxon>Ditrysia</taxon>
        <taxon>Tineoidea</taxon>
        <taxon>Psychidae</taxon>
        <taxon>Oiketicinae</taxon>
        <taxon>Eumeta</taxon>
    </lineage>
</organism>